<dbReference type="EMBL" id="JAEFCI010007139">
    <property type="protein sequence ID" value="KAG5459249.1"/>
    <property type="molecule type" value="Genomic_DNA"/>
</dbReference>
<dbReference type="Proteomes" id="UP000673691">
    <property type="component" value="Unassembled WGS sequence"/>
</dbReference>
<gene>
    <name evidence="1" type="ORF">BJ554DRAFT_366</name>
</gene>
<name>A0A8H8DHV9_9FUNG</name>
<sequence>MVISRPNTLPGGSQAGARTVFELLVHGSKKGWELTLHPGSAACQRHDGSKCGGHPDIGRLLGDRVEGADGHADSVGVAPTERRWDGRNELRWTRLSWAKRGVLRLHSAGYAPFHRRHADARCALR</sequence>
<organism evidence="1 2">
    <name type="scientific">Olpidium bornovanus</name>
    <dbReference type="NCBI Taxonomy" id="278681"/>
    <lineage>
        <taxon>Eukaryota</taxon>
        <taxon>Fungi</taxon>
        <taxon>Fungi incertae sedis</taxon>
        <taxon>Olpidiomycota</taxon>
        <taxon>Olpidiomycotina</taxon>
        <taxon>Olpidiomycetes</taxon>
        <taxon>Olpidiales</taxon>
        <taxon>Olpidiaceae</taxon>
        <taxon>Olpidium</taxon>
    </lineage>
</organism>
<dbReference type="AlphaFoldDB" id="A0A8H8DHV9"/>
<keyword evidence="2" id="KW-1185">Reference proteome</keyword>
<proteinExistence type="predicted"/>
<reference evidence="1 2" key="1">
    <citation type="journal article" name="Sci. Rep.">
        <title>Genome-scale phylogenetic analyses confirm Olpidium as the closest living zoosporic fungus to the non-flagellated, terrestrial fungi.</title>
        <authorList>
            <person name="Chang Y."/>
            <person name="Rochon D."/>
            <person name="Sekimoto S."/>
            <person name="Wang Y."/>
            <person name="Chovatia M."/>
            <person name="Sandor L."/>
            <person name="Salamov A."/>
            <person name="Grigoriev I.V."/>
            <person name="Stajich J.E."/>
            <person name="Spatafora J.W."/>
        </authorList>
    </citation>
    <scope>NUCLEOTIDE SEQUENCE [LARGE SCALE GENOMIC DNA]</scope>
    <source>
        <strain evidence="1">S191</strain>
    </source>
</reference>
<protein>
    <submittedName>
        <fullName evidence="1">Uncharacterized protein</fullName>
    </submittedName>
</protein>
<evidence type="ECO:0000313" key="1">
    <source>
        <dbReference type="EMBL" id="KAG5459249.1"/>
    </source>
</evidence>
<comment type="caution">
    <text evidence="1">The sequence shown here is derived from an EMBL/GenBank/DDBJ whole genome shotgun (WGS) entry which is preliminary data.</text>
</comment>
<accession>A0A8H8DHV9</accession>
<evidence type="ECO:0000313" key="2">
    <source>
        <dbReference type="Proteomes" id="UP000673691"/>
    </source>
</evidence>